<evidence type="ECO:0008006" key="5">
    <source>
        <dbReference type="Google" id="ProtNLM"/>
    </source>
</evidence>
<evidence type="ECO:0000256" key="2">
    <source>
        <dbReference type="SAM" id="Phobius"/>
    </source>
</evidence>
<organism evidence="3 4">
    <name type="scientific">Mycena citricolor</name>
    <dbReference type="NCBI Taxonomy" id="2018698"/>
    <lineage>
        <taxon>Eukaryota</taxon>
        <taxon>Fungi</taxon>
        <taxon>Dikarya</taxon>
        <taxon>Basidiomycota</taxon>
        <taxon>Agaricomycotina</taxon>
        <taxon>Agaricomycetes</taxon>
        <taxon>Agaricomycetidae</taxon>
        <taxon>Agaricales</taxon>
        <taxon>Marasmiineae</taxon>
        <taxon>Mycenaceae</taxon>
        <taxon>Mycena</taxon>
    </lineage>
</organism>
<gene>
    <name evidence="3" type="ORF">MYCIT1_LOCUS24223</name>
</gene>
<feature type="transmembrane region" description="Helical" evidence="2">
    <location>
        <begin position="7"/>
        <end position="28"/>
    </location>
</feature>
<feature type="transmembrane region" description="Helical" evidence="2">
    <location>
        <begin position="76"/>
        <end position="95"/>
    </location>
</feature>
<name>A0AAD2Q4R2_9AGAR</name>
<feature type="compositionally biased region" description="Polar residues" evidence="1">
    <location>
        <begin position="185"/>
        <end position="194"/>
    </location>
</feature>
<feature type="compositionally biased region" description="Polar residues" evidence="1">
    <location>
        <begin position="216"/>
        <end position="227"/>
    </location>
</feature>
<dbReference type="EMBL" id="CAVNYO010000405">
    <property type="protein sequence ID" value="CAK5276098.1"/>
    <property type="molecule type" value="Genomic_DNA"/>
</dbReference>
<comment type="caution">
    <text evidence="3">The sequence shown here is derived from an EMBL/GenBank/DDBJ whole genome shotgun (WGS) entry which is preliminary data.</text>
</comment>
<feature type="region of interest" description="Disordered" evidence="1">
    <location>
        <begin position="179"/>
        <end position="227"/>
    </location>
</feature>
<reference evidence="3" key="1">
    <citation type="submission" date="2023-11" db="EMBL/GenBank/DDBJ databases">
        <authorList>
            <person name="De Vega J J."/>
            <person name="De Vega J J."/>
        </authorList>
    </citation>
    <scope>NUCLEOTIDE SEQUENCE</scope>
</reference>
<evidence type="ECO:0000313" key="4">
    <source>
        <dbReference type="Proteomes" id="UP001295794"/>
    </source>
</evidence>
<protein>
    <recommendedName>
        <fullName evidence="5">MARVEL domain-containing protein</fullName>
    </recommendedName>
</protein>
<keyword evidence="4" id="KW-1185">Reference proteome</keyword>
<feature type="transmembrane region" description="Helical" evidence="2">
    <location>
        <begin position="40"/>
        <end position="64"/>
    </location>
</feature>
<keyword evidence="2" id="KW-1133">Transmembrane helix</keyword>
<dbReference type="Proteomes" id="UP001295794">
    <property type="component" value="Unassembled WGS sequence"/>
</dbReference>
<proteinExistence type="predicted"/>
<keyword evidence="2" id="KW-0472">Membrane</keyword>
<dbReference type="AlphaFoldDB" id="A0AAD2Q4R2"/>
<feature type="transmembrane region" description="Helical" evidence="2">
    <location>
        <begin position="132"/>
        <end position="153"/>
    </location>
</feature>
<evidence type="ECO:0000313" key="3">
    <source>
        <dbReference type="EMBL" id="CAK5276098.1"/>
    </source>
</evidence>
<accession>A0AAD2Q4R2</accession>
<evidence type="ECO:0000256" key="1">
    <source>
        <dbReference type="SAM" id="MobiDB-lite"/>
    </source>
</evidence>
<sequence length="227" mass="23229">MALVPLIRLVALSLVSVFAVIVLGLTAGLTSLTETYLGGYFQFAALGIATASLTLLTVPAMIALEIIRPGGFTSQIIVELPWLSVLWVLWLATAADATNVANNIFIASCGDYFSDKIAQGCRETSAVQGLAYVTWVILFGYTIFILSLSITAASRQQPGVWRSSVAEAPFFAGAPAAAGDVPPATSQTAGTTGVSYGGSAPGGTDEPASMGGAGPTSVQAGTVHQIV</sequence>
<keyword evidence="2" id="KW-0812">Transmembrane</keyword>